<accession>A0A367WQ44</accession>
<protein>
    <submittedName>
        <fullName evidence="5">Acyl-CoA thioester hydrolase</fullName>
    </submittedName>
</protein>
<dbReference type="InterPro" id="IPR040170">
    <property type="entry name" value="Cytosol_ACT"/>
</dbReference>
<name>A0A367WQ44_9PROT</name>
<dbReference type="GO" id="GO:0009062">
    <property type="term" value="P:fatty acid catabolic process"/>
    <property type="evidence" value="ECO:0007669"/>
    <property type="project" value="TreeGrafter"/>
</dbReference>
<dbReference type="SUPFAM" id="SSF54637">
    <property type="entry name" value="Thioesterase/thiol ester dehydrase-isomerase"/>
    <property type="match status" value="1"/>
</dbReference>
<dbReference type="Gene3D" id="3.10.129.10">
    <property type="entry name" value="Hotdog Thioesterase"/>
    <property type="match status" value="1"/>
</dbReference>
<dbReference type="CDD" id="cd03442">
    <property type="entry name" value="BFIT_BACH"/>
    <property type="match status" value="1"/>
</dbReference>
<dbReference type="Pfam" id="PF03061">
    <property type="entry name" value="4HBT"/>
    <property type="match status" value="1"/>
</dbReference>
<dbReference type="GO" id="GO:0005829">
    <property type="term" value="C:cytosol"/>
    <property type="evidence" value="ECO:0007669"/>
    <property type="project" value="TreeGrafter"/>
</dbReference>
<evidence type="ECO:0000259" key="4">
    <source>
        <dbReference type="PROSITE" id="PS51770"/>
    </source>
</evidence>
<dbReference type="AlphaFoldDB" id="A0A367WQ44"/>
<feature type="domain" description="HotDog ACOT-type" evidence="4">
    <location>
        <begin position="12"/>
        <end position="124"/>
    </location>
</feature>
<dbReference type="GO" id="GO:0006637">
    <property type="term" value="P:acyl-CoA metabolic process"/>
    <property type="evidence" value="ECO:0007669"/>
    <property type="project" value="TreeGrafter"/>
</dbReference>
<proteinExistence type="inferred from homology"/>
<dbReference type="GO" id="GO:0052816">
    <property type="term" value="F:long-chain fatty acyl-CoA hydrolase activity"/>
    <property type="evidence" value="ECO:0007669"/>
    <property type="project" value="TreeGrafter"/>
</dbReference>
<dbReference type="EMBL" id="JPWI01000013">
    <property type="protein sequence ID" value="RCK43585.1"/>
    <property type="molecule type" value="Genomic_DNA"/>
</dbReference>
<dbReference type="InterPro" id="IPR033120">
    <property type="entry name" value="HOTDOG_ACOT"/>
</dbReference>
<evidence type="ECO:0000313" key="6">
    <source>
        <dbReference type="Proteomes" id="UP000252255"/>
    </source>
</evidence>
<comment type="caution">
    <text evidence="5">The sequence shown here is derived from an EMBL/GenBank/DDBJ whole genome shotgun (WGS) entry which is preliminary data.</text>
</comment>
<sequence>MTSKETATDILPDRQPSVRAVAMPSDTNPSGDIFGGWLMSQMDLAAGTAAARRAKGRTATVFVDTMSFLRPVHVGDEVSFFTEIIHTGRTSLRINVEAWRQTRFAETSDKVTEGVFTFVALDDEGRPRPIDPDPQDPVSKA</sequence>
<evidence type="ECO:0000256" key="1">
    <source>
        <dbReference type="ARBA" id="ARBA00010458"/>
    </source>
</evidence>
<dbReference type="InterPro" id="IPR029069">
    <property type="entry name" value="HotDog_dom_sf"/>
</dbReference>
<dbReference type="PROSITE" id="PS51770">
    <property type="entry name" value="HOTDOG_ACOT"/>
    <property type="match status" value="1"/>
</dbReference>
<dbReference type="RefSeq" id="WP_114099464.1">
    <property type="nucleotide sequence ID" value="NZ_JPWI01000013.1"/>
</dbReference>
<reference evidence="5 6" key="1">
    <citation type="submission" date="2014-07" db="EMBL/GenBank/DDBJ databases">
        <title>Draft genome sequence of Thalassospira profundimaris PR54-5.</title>
        <authorList>
            <person name="Lai Q."/>
            <person name="Shao Z."/>
        </authorList>
    </citation>
    <scope>NUCLEOTIDE SEQUENCE [LARGE SCALE GENOMIC DNA]</scope>
    <source>
        <strain evidence="5 6">PR54-5</strain>
    </source>
</reference>
<keyword evidence="2 3" id="KW-0378">Hydrolase</keyword>
<evidence type="ECO:0000256" key="2">
    <source>
        <dbReference type="ARBA" id="ARBA00022801"/>
    </source>
</evidence>
<dbReference type="PANTHER" id="PTHR11049">
    <property type="entry name" value="ACYL COENZYME A THIOESTER HYDROLASE"/>
    <property type="match status" value="1"/>
</dbReference>
<comment type="similarity">
    <text evidence="1">Belongs to the acyl coenzyme A hydrolase family.</text>
</comment>
<dbReference type="OrthoDB" id="9801856at2"/>
<evidence type="ECO:0000256" key="3">
    <source>
        <dbReference type="PROSITE-ProRule" id="PRU01106"/>
    </source>
</evidence>
<dbReference type="InterPro" id="IPR006683">
    <property type="entry name" value="Thioestr_dom"/>
</dbReference>
<gene>
    <name evidence="5" type="ORF">TH30_18400</name>
</gene>
<dbReference type="Proteomes" id="UP000252255">
    <property type="component" value="Unassembled WGS sequence"/>
</dbReference>
<organism evidence="5 6">
    <name type="scientific">Thalassospira profundimaris</name>
    <dbReference type="NCBI Taxonomy" id="502049"/>
    <lineage>
        <taxon>Bacteria</taxon>
        <taxon>Pseudomonadati</taxon>
        <taxon>Pseudomonadota</taxon>
        <taxon>Alphaproteobacteria</taxon>
        <taxon>Rhodospirillales</taxon>
        <taxon>Thalassospiraceae</taxon>
        <taxon>Thalassospira</taxon>
    </lineage>
</organism>
<dbReference type="PANTHER" id="PTHR11049:SF5">
    <property type="entry name" value="ACYL-COA THIOESTER HYDROLASE YCIA"/>
    <property type="match status" value="1"/>
</dbReference>
<evidence type="ECO:0000313" key="5">
    <source>
        <dbReference type="EMBL" id="RCK43585.1"/>
    </source>
</evidence>